<dbReference type="EMBL" id="OU015566">
    <property type="protein sequence ID" value="CAG5107437.1"/>
    <property type="molecule type" value="Genomic_DNA"/>
</dbReference>
<sequence length="523" mass="59153">MDSPGMDSGPPGIVAGPQGYPGFGSVKSSNMSGMEDAEIERVLREYDVFQAAKAGLLIPCQEIVDRLGVGVLHQYDREGHTPLHWAALGGHSHVVRFFIECRAPVDMPARNELGAQPIHWAASGGHVPVVDLLLEAGAAIDATDNKGCSPLITASQYGRTNLTGYLLGRGARYQLVDREGDNALHWAAFKGNAEMCRLLIYSGFNPKQRDNFGQTPLHLGCLSGNLNTVKVLVEQDVELEAVDFNGNSPRKLAEGRKHWETSVIFGPPGRRKTTMHFMLGILIFLAYPTYFLRILPTVTLEGFPIANLFFWCANFVLWVNMIRVHNTDPGVLPRNTEEYSEKIKAVARYDKWEDGEENPLSRLCHTCRCVKPLRAKHCKILNRCVKRFDHHCAYVGNSIGYHNQHHFYLFLASTVAMLWTFHYIAYQTQHQESKKDWWLLFCQIICGVFTFLCTPLFIGTTYNAVKNMTTNEQVNFRRYEYLKNSMGQFTNPFDRGAKENLKEFFHLKRSVEEVTTQNHAMSV</sequence>
<evidence type="ECO:0000256" key="1">
    <source>
        <dbReference type="ARBA" id="ARBA00004141"/>
    </source>
</evidence>
<feature type="transmembrane region" description="Helical" evidence="8">
    <location>
        <begin position="407"/>
        <end position="425"/>
    </location>
</feature>
<dbReference type="InterPro" id="IPR002110">
    <property type="entry name" value="Ankyrin_rpt"/>
</dbReference>
<evidence type="ECO:0000256" key="8">
    <source>
        <dbReference type="RuleBase" id="RU079119"/>
    </source>
</evidence>
<evidence type="ECO:0000256" key="6">
    <source>
        <dbReference type="ARBA" id="ARBA00023136"/>
    </source>
</evidence>
<dbReference type="Gene3D" id="1.25.40.20">
    <property type="entry name" value="Ankyrin repeat-containing domain"/>
    <property type="match status" value="1"/>
</dbReference>
<gene>
    <name evidence="10" type="ORF">OKIOD_LOCUS12085</name>
</gene>
<name>A0ABN7SY33_OIKDI</name>
<feature type="repeat" description="ANK" evidence="7">
    <location>
        <begin position="113"/>
        <end position="145"/>
    </location>
</feature>
<accession>A0ABN7SY33</accession>
<evidence type="ECO:0000256" key="2">
    <source>
        <dbReference type="ARBA" id="ARBA00022692"/>
    </source>
</evidence>
<keyword evidence="8" id="KW-0808">Transferase</keyword>
<keyword evidence="3" id="KW-0677">Repeat</keyword>
<feature type="domain" description="Palmitoyltransferase DHHC" evidence="9">
    <location>
        <begin position="361"/>
        <end position="475"/>
    </location>
</feature>
<comment type="catalytic activity">
    <reaction evidence="8">
        <text>L-cysteinyl-[protein] + hexadecanoyl-CoA = S-hexadecanoyl-L-cysteinyl-[protein] + CoA</text>
        <dbReference type="Rhea" id="RHEA:36683"/>
        <dbReference type="Rhea" id="RHEA-COMP:10131"/>
        <dbReference type="Rhea" id="RHEA-COMP:11032"/>
        <dbReference type="ChEBI" id="CHEBI:29950"/>
        <dbReference type="ChEBI" id="CHEBI:57287"/>
        <dbReference type="ChEBI" id="CHEBI:57379"/>
        <dbReference type="ChEBI" id="CHEBI:74151"/>
        <dbReference type="EC" id="2.3.1.225"/>
    </reaction>
</comment>
<dbReference type="SUPFAM" id="SSF48403">
    <property type="entry name" value="Ankyrin repeat"/>
    <property type="match status" value="1"/>
</dbReference>
<feature type="repeat" description="ANK" evidence="7">
    <location>
        <begin position="78"/>
        <end position="110"/>
    </location>
</feature>
<evidence type="ECO:0000256" key="3">
    <source>
        <dbReference type="ARBA" id="ARBA00022737"/>
    </source>
</evidence>
<dbReference type="SMART" id="SM00248">
    <property type="entry name" value="ANK"/>
    <property type="match status" value="5"/>
</dbReference>
<proteinExistence type="inferred from homology"/>
<dbReference type="Proteomes" id="UP001158576">
    <property type="component" value="Chromosome 1"/>
</dbReference>
<dbReference type="Pfam" id="PF01529">
    <property type="entry name" value="DHHC"/>
    <property type="match status" value="1"/>
</dbReference>
<feature type="transmembrane region" description="Helical" evidence="8">
    <location>
        <begin position="437"/>
        <end position="458"/>
    </location>
</feature>
<keyword evidence="8" id="KW-0012">Acyltransferase</keyword>
<evidence type="ECO:0000259" key="9">
    <source>
        <dbReference type="Pfam" id="PF01529"/>
    </source>
</evidence>
<dbReference type="PROSITE" id="PS50088">
    <property type="entry name" value="ANK_REPEAT"/>
    <property type="match status" value="5"/>
</dbReference>
<evidence type="ECO:0000313" key="11">
    <source>
        <dbReference type="Proteomes" id="UP001158576"/>
    </source>
</evidence>
<keyword evidence="5 7" id="KW-0040">ANK repeat</keyword>
<feature type="repeat" description="ANK" evidence="7">
    <location>
        <begin position="212"/>
        <end position="244"/>
    </location>
</feature>
<dbReference type="PROSITE" id="PS50297">
    <property type="entry name" value="ANK_REP_REGION"/>
    <property type="match status" value="4"/>
</dbReference>
<keyword evidence="6 8" id="KW-0472">Membrane</keyword>
<dbReference type="PANTHER" id="PTHR24161">
    <property type="entry name" value="ANK_REP_REGION DOMAIN-CONTAINING PROTEIN-RELATED"/>
    <property type="match status" value="1"/>
</dbReference>
<keyword evidence="2 8" id="KW-0812">Transmembrane</keyword>
<keyword evidence="4 8" id="KW-1133">Transmembrane helix</keyword>
<comment type="subcellular location">
    <subcellularLocation>
        <location evidence="1">Membrane</location>
        <topology evidence="1">Multi-pass membrane protein</topology>
    </subcellularLocation>
</comment>
<organism evidence="10 11">
    <name type="scientific">Oikopleura dioica</name>
    <name type="common">Tunicate</name>
    <dbReference type="NCBI Taxonomy" id="34765"/>
    <lineage>
        <taxon>Eukaryota</taxon>
        <taxon>Metazoa</taxon>
        <taxon>Chordata</taxon>
        <taxon>Tunicata</taxon>
        <taxon>Appendicularia</taxon>
        <taxon>Copelata</taxon>
        <taxon>Oikopleuridae</taxon>
        <taxon>Oikopleura</taxon>
    </lineage>
</organism>
<reference evidence="10 11" key="1">
    <citation type="submission" date="2021-04" db="EMBL/GenBank/DDBJ databases">
        <authorList>
            <person name="Bliznina A."/>
        </authorList>
    </citation>
    <scope>NUCLEOTIDE SEQUENCE [LARGE SCALE GENOMIC DNA]</scope>
</reference>
<protein>
    <recommendedName>
        <fullName evidence="8">Palmitoyltransferase</fullName>
        <ecNumber evidence="8">2.3.1.225</ecNumber>
    </recommendedName>
</protein>
<keyword evidence="11" id="KW-1185">Reference proteome</keyword>
<dbReference type="EC" id="2.3.1.225" evidence="8"/>
<dbReference type="InterPro" id="IPR036770">
    <property type="entry name" value="Ankyrin_rpt-contain_sf"/>
</dbReference>
<comment type="domain">
    <text evidence="8">The DHHC domain is required for palmitoyltransferase activity.</text>
</comment>
<dbReference type="PROSITE" id="PS50216">
    <property type="entry name" value="DHHC"/>
    <property type="match status" value="1"/>
</dbReference>
<comment type="similarity">
    <text evidence="8">Belongs to the DHHC palmitoyltransferase family.</text>
</comment>
<feature type="repeat" description="ANK" evidence="7">
    <location>
        <begin position="146"/>
        <end position="178"/>
    </location>
</feature>
<dbReference type="PANTHER" id="PTHR24161:SF17">
    <property type="entry name" value="PALMITOYLTRANSFERASE"/>
    <property type="match status" value="1"/>
</dbReference>
<feature type="transmembrane region" description="Helical" evidence="8">
    <location>
        <begin position="302"/>
        <end position="319"/>
    </location>
</feature>
<evidence type="ECO:0000256" key="4">
    <source>
        <dbReference type="ARBA" id="ARBA00022989"/>
    </source>
</evidence>
<feature type="transmembrane region" description="Helical" evidence="8">
    <location>
        <begin position="277"/>
        <end position="296"/>
    </location>
</feature>
<dbReference type="PRINTS" id="PR01415">
    <property type="entry name" value="ANKYRIN"/>
</dbReference>
<dbReference type="InterPro" id="IPR001594">
    <property type="entry name" value="Palmitoyltrfase_DHHC"/>
</dbReference>
<evidence type="ECO:0000256" key="7">
    <source>
        <dbReference type="PROSITE-ProRule" id="PRU00023"/>
    </source>
</evidence>
<evidence type="ECO:0000313" key="10">
    <source>
        <dbReference type="EMBL" id="CAG5107437.1"/>
    </source>
</evidence>
<dbReference type="Pfam" id="PF12796">
    <property type="entry name" value="Ank_2"/>
    <property type="match status" value="2"/>
</dbReference>
<feature type="repeat" description="ANK" evidence="7">
    <location>
        <begin position="179"/>
        <end position="211"/>
    </location>
</feature>
<evidence type="ECO:0000256" key="5">
    <source>
        <dbReference type="ARBA" id="ARBA00023043"/>
    </source>
</evidence>